<gene>
    <name evidence="7" type="ORF">O3M35_004675</name>
</gene>
<evidence type="ECO:0000256" key="4">
    <source>
        <dbReference type="ARBA" id="ARBA00022679"/>
    </source>
</evidence>
<dbReference type="Pfam" id="PF01697">
    <property type="entry name" value="Glyco_transf_92"/>
    <property type="match status" value="1"/>
</dbReference>
<dbReference type="InterPro" id="IPR008166">
    <property type="entry name" value="Glyco_transf_92"/>
</dbReference>
<name>A0AAW1CFE8_9HEMI</name>
<evidence type="ECO:0000256" key="3">
    <source>
        <dbReference type="ARBA" id="ARBA00022676"/>
    </source>
</evidence>
<keyword evidence="3 6" id="KW-0328">Glycosyltransferase</keyword>
<keyword evidence="5" id="KW-0472">Membrane</keyword>
<keyword evidence="4 6" id="KW-0808">Transferase</keyword>
<dbReference type="Proteomes" id="UP001461498">
    <property type="component" value="Unassembled WGS sequence"/>
</dbReference>
<protein>
    <recommendedName>
        <fullName evidence="6">Glycosyltransferase family 92 protein</fullName>
        <ecNumber evidence="6">2.4.1.-</ecNumber>
    </recommendedName>
</protein>
<evidence type="ECO:0000256" key="2">
    <source>
        <dbReference type="ARBA" id="ARBA00007647"/>
    </source>
</evidence>
<dbReference type="AlphaFoldDB" id="A0AAW1CFE8"/>
<sequence>MRKYQQVALLILACFSLFGLLIYRKEYIELRSIFEGFHIFGDDIIIKTNCNDSVLVINNNENRLYNDGTKWVYIDHGIYIYSAYLINNKLIKAIGIGRKDSVMLTMKCHVWYDFRDTVFSYEGKFRYNILSNVNSSDNQENFIIIEYSCELDDNTKRQGVPHILVFIVNNNKNFVRIAKDNYKDAVMCVYPDYNNLNKLSIVEFISYHQILGYTDFIIYDELNFVILERLQSIIYKLNLSNSFHIFPSNIPYGSSMQTANILFELDCIYRTLNKVSLISLLTFQDFIIPKEISNKNIMSLYKDIKPNYYIKLDQRTCCINSVNDRSIALKQFLPIIVKKN</sequence>
<keyword evidence="8" id="KW-1185">Reference proteome</keyword>
<accession>A0AAW1CFE8</accession>
<dbReference type="EC" id="2.4.1.-" evidence="6"/>
<evidence type="ECO:0000256" key="1">
    <source>
        <dbReference type="ARBA" id="ARBA00004370"/>
    </source>
</evidence>
<evidence type="ECO:0000256" key="5">
    <source>
        <dbReference type="ARBA" id="ARBA00023136"/>
    </source>
</evidence>
<evidence type="ECO:0000313" key="7">
    <source>
        <dbReference type="EMBL" id="KAK9497338.1"/>
    </source>
</evidence>
<evidence type="ECO:0000313" key="8">
    <source>
        <dbReference type="Proteomes" id="UP001461498"/>
    </source>
</evidence>
<dbReference type="GO" id="GO:0016020">
    <property type="term" value="C:membrane"/>
    <property type="evidence" value="ECO:0007669"/>
    <property type="project" value="UniProtKB-SubCell"/>
</dbReference>
<comment type="similarity">
    <text evidence="2 6">Belongs to the glycosyltransferase 92 family.</text>
</comment>
<comment type="subcellular location">
    <subcellularLocation>
        <location evidence="1">Membrane</location>
    </subcellularLocation>
</comment>
<evidence type="ECO:0000256" key="6">
    <source>
        <dbReference type="RuleBase" id="RU366017"/>
    </source>
</evidence>
<comment type="caution">
    <text evidence="7">The sequence shown here is derived from an EMBL/GenBank/DDBJ whole genome shotgun (WGS) entry which is preliminary data.</text>
</comment>
<reference evidence="7 8" key="1">
    <citation type="submission" date="2022-12" db="EMBL/GenBank/DDBJ databases">
        <title>Chromosome-level genome assembly of true bugs.</title>
        <authorList>
            <person name="Ma L."/>
            <person name="Li H."/>
        </authorList>
    </citation>
    <scope>NUCLEOTIDE SEQUENCE [LARGE SCALE GENOMIC DNA]</scope>
    <source>
        <strain evidence="7">Lab_2022b</strain>
    </source>
</reference>
<proteinExistence type="inferred from homology"/>
<dbReference type="EMBL" id="JAPXFL010000015">
    <property type="protein sequence ID" value="KAK9497338.1"/>
    <property type="molecule type" value="Genomic_DNA"/>
</dbReference>
<organism evidence="7 8">
    <name type="scientific">Rhynocoris fuscipes</name>
    <dbReference type="NCBI Taxonomy" id="488301"/>
    <lineage>
        <taxon>Eukaryota</taxon>
        <taxon>Metazoa</taxon>
        <taxon>Ecdysozoa</taxon>
        <taxon>Arthropoda</taxon>
        <taxon>Hexapoda</taxon>
        <taxon>Insecta</taxon>
        <taxon>Pterygota</taxon>
        <taxon>Neoptera</taxon>
        <taxon>Paraneoptera</taxon>
        <taxon>Hemiptera</taxon>
        <taxon>Heteroptera</taxon>
        <taxon>Panheteroptera</taxon>
        <taxon>Cimicomorpha</taxon>
        <taxon>Reduviidae</taxon>
        <taxon>Harpactorinae</taxon>
        <taxon>Harpactorini</taxon>
        <taxon>Rhynocoris</taxon>
    </lineage>
</organism>
<dbReference type="GO" id="GO:0016757">
    <property type="term" value="F:glycosyltransferase activity"/>
    <property type="evidence" value="ECO:0007669"/>
    <property type="project" value="UniProtKB-UniRule"/>
</dbReference>